<dbReference type="PANTHER" id="PTHR35722:SF1">
    <property type="entry name" value="MAL D 1-ASSOCIATED PROTEIN"/>
    <property type="match status" value="1"/>
</dbReference>
<reference evidence="2" key="2">
    <citation type="submission" date="2020-08" db="EMBL/GenBank/DDBJ databases">
        <title>Plant Genome Project.</title>
        <authorList>
            <person name="Zhang R.-G."/>
        </authorList>
    </citation>
    <scope>NUCLEOTIDE SEQUENCE</scope>
    <source>
        <strain evidence="2">Huo1</strain>
        <tissue evidence="2">Leaf</tissue>
    </source>
</reference>
<reference evidence="2" key="1">
    <citation type="submission" date="2018-01" db="EMBL/GenBank/DDBJ databases">
        <authorList>
            <person name="Mao J.F."/>
        </authorList>
    </citation>
    <scope>NUCLEOTIDE SEQUENCE</scope>
    <source>
        <strain evidence="2">Huo1</strain>
        <tissue evidence="2">Leaf</tissue>
    </source>
</reference>
<dbReference type="EMBL" id="PNBA02000013">
    <property type="protein sequence ID" value="KAG6403897.1"/>
    <property type="molecule type" value="Genomic_DNA"/>
</dbReference>
<evidence type="ECO:0008006" key="4">
    <source>
        <dbReference type="Google" id="ProtNLM"/>
    </source>
</evidence>
<keyword evidence="3" id="KW-1185">Reference proteome</keyword>
<feature type="region of interest" description="Disordered" evidence="1">
    <location>
        <begin position="1"/>
        <end position="37"/>
    </location>
</feature>
<evidence type="ECO:0000256" key="1">
    <source>
        <dbReference type="SAM" id="MobiDB-lite"/>
    </source>
</evidence>
<evidence type="ECO:0000313" key="3">
    <source>
        <dbReference type="Proteomes" id="UP000298416"/>
    </source>
</evidence>
<dbReference type="SUPFAM" id="SSF56112">
    <property type="entry name" value="Protein kinase-like (PK-like)"/>
    <property type="match status" value="1"/>
</dbReference>
<dbReference type="Proteomes" id="UP000298416">
    <property type="component" value="Unassembled WGS sequence"/>
</dbReference>
<sequence>MGWLSKNGDFGYNSSSSGDVSQFHRSSGGGDDSDRCATRKVVRSQCRTEEIEPGKFVRKCEKTEQIFKDCVGRPTEMVESNKEYTEEDVTDQMVKGSFSFKSIEPESIPFPGLRSDIEAIERSLFGSMNRFFEAAEEVKNDFFSSIGIPGGFDKEFPPSERHSIPIENSPPKEAIPNGEVDLSGLARDVIQFIDLWICHSLGVMNRDHKPKNFLFVNEYKDPPLKTIDYGLSMLF</sequence>
<proteinExistence type="predicted"/>
<feature type="compositionally biased region" description="Polar residues" evidence="1">
    <location>
        <begin position="12"/>
        <end position="25"/>
    </location>
</feature>
<dbReference type="InterPro" id="IPR053346">
    <property type="entry name" value="Fra_a_1-associated"/>
</dbReference>
<evidence type="ECO:0000313" key="2">
    <source>
        <dbReference type="EMBL" id="KAG6403897.1"/>
    </source>
</evidence>
<comment type="caution">
    <text evidence="2">The sequence shown here is derived from an EMBL/GenBank/DDBJ whole genome shotgun (WGS) entry which is preliminary data.</text>
</comment>
<gene>
    <name evidence="2" type="ORF">SASPL_136131</name>
</gene>
<dbReference type="InterPro" id="IPR011009">
    <property type="entry name" value="Kinase-like_dom_sf"/>
</dbReference>
<organism evidence="2">
    <name type="scientific">Salvia splendens</name>
    <name type="common">Scarlet sage</name>
    <dbReference type="NCBI Taxonomy" id="180675"/>
    <lineage>
        <taxon>Eukaryota</taxon>
        <taxon>Viridiplantae</taxon>
        <taxon>Streptophyta</taxon>
        <taxon>Embryophyta</taxon>
        <taxon>Tracheophyta</taxon>
        <taxon>Spermatophyta</taxon>
        <taxon>Magnoliopsida</taxon>
        <taxon>eudicotyledons</taxon>
        <taxon>Gunneridae</taxon>
        <taxon>Pentapetalae</taxon>
        <taxon>asterids</taxon>
        <taxon>lamiids</taxon>
        <taxon>Lamiales</taxon>
        <taxon>Lamiaceae</taxon>
        <taxon>Nepetoideae</taxon>
        <taxon>Mentheae</taxon>
        <taxon>Salviinae</taxon>
        <taxon>Salvia</taxon>
        <taxon>Salvia subgen. Calosphace</taxon>
        <taxon>core Calosphace</taxon>
    </lineage>
</organism>
<accession>A0A8X8X004</accession>
<dbReference type="AlphaFoldDB" id="A0A8X8X004"/>
<dbReference type="PANTHER" id="PTHR35722">
    <property type="entry name" value="MAL D 1-ASSOCIATED PROTEIN"/>
    <property type="match status" value="1"/>
</dbReference>
<name>A0A8X8X004_SALSN</name>
<protein>
    <recommendedName>
        <fullName evidence="4">Protein kinase domain-containing protein</fullName>
    </recommendedName>
</protein>